<dbReference type="PANTHER" id="PTHR33434">
    <property type="entry name" value="DEGV DOMAIN-CONTAINING PROTEIN DR_1986-RELATED"/>
    <property type="match status" value="1"/>
</dbReference>
<dbReference type="GO" id="GO:0008289">
    <property type="term" value="F:lipid binding"/>
    <property type="evidence" value="ECO:0007669"/>
    <property type="project" value="UniProtKB-KW"/>
</dbReference>
<comment type="caution">
    <text evidence="3">The sequence shown here is derived from an EMBL/GenBank/DDBJ whole genome shotgun (WGS) entry which is preliminary data.</text>
</comment>
<evidence type="ECO:0000256" key="1">
    <source>
        <dbReference type="ARBA" id="ARBA00003238"/>
    </source>
</evidence>
<dbReference type="Gene3D" id="3.40.50.10170">
    <property type="match status" value="1"/>
</dbReference>
<gene>
    <name evidence="3" type="ORF">UR08_02760</name>
</gene>
<name>A0A3D8TUC0_9LIST</name>
<accession>A0A3D8TUC0</accession>
<keyword evidence="4" id="KW-1185">Reference proteome</keyword>
<sequence>MTKKIKIVTDSTACLSKEEAEKFGIEVLPLSVEVDGKTYDPLNELTPEIFMELMRDSKQLPKSSQPPLGRFVELYEKYIAEGYEVLSIHLTEKLSGTVNTARQAAEMTTGTVEVVDTNFIARGQAFQVLEAAKMAQSGSYSMAEIKQRMEEIRSKTKLYIVVVTLENLIKGGRVGRVQGLLGSLLNIKLIAELKEGQLEETAKVRSNKKILNYLLELVGAEKRKLVALDVEHANGLQMAEAFQEAAKKLLGMSSIPIFDADPVVATHAGNGAFAVMYYTE</sequence>
<keyword evidence="2" id="KW-0446">Lipid-binding</keyword>
<protein>
    <submittedName>
        <fullName evidence="3">DegV domain-containing protein</fullName>
    </submittedName>
</protein>
<dbReference type="InterPro" id="IPR003797">
    <property type="entry name" value="DegV"/>
</dbReference>
<organism evidence="3 4">
    <name type="scientific">Listeria kieliensis</name>
    <dbReference type="NCBI Taxonomy" id="1621700"/>
    <lineage>
        <taxon>Bacteria</taxon>
        <taxon>Bacillati</taxon>
        <taxon>Bacillota</taxon>
        <taxon>Bacilli</taxon>
        <taxon>Bacillales</taxon>
        <taxon>Listeriaceae</taxon>
        <taxon>Listeria</taxon>
    </lineage>
</organism>
<evidence type="ECO:0000313" key="3">
    <source>
        <dbReference type="EMBL" id="RDX02452.1"/>
    </source>
</evidence>
<dbReference type="Proteomes" id="UP000257055">
    <property type="component" value="Unassembled WGS sequence"/>
</dbReference>
<dbReference type="NCBIfam" id="TIGR00762">
    <property type="entry name" value="DegV"/>
    <property type="match status" value="1"/>
</dbReference>
<dbReference type="Gene3D" id="3.30.1180.10">
    <property type="match status" value="1"/>
</dbReference>
<dbReference type="AlphaFoldDB" id="A0A3D8TUC0"/>
<dbReference type="PROSITE" id="PS51482">
    <property type="entry name" value="DEGV"/>
    <property type="match status" value="1"/>
</dbReference>
<comment type="function">
    <text evidence="1">May bind long-chain fatty acids, such as palmitate, and may play a role in lipid transport or fatty acid metabolism.</text>
</comment>
<dbReference type="InterPro" id="IPR050270">
    <property type="entry name" value="DegV_domain_contain"/>
</dbReference>
<evidence type="ECO:0000313" key="4">
    <source>
        <dbReference type="Proteomes" id="UP000257055"/>
    </source>
</evidence>
<dbReference type="RefSeq" id="WP_115752135.1">
    <property type="nucleotide sequence ID" value="NZ_LARY01000001.1"/>
</dbReference>
<evidence type="ECO:0000256" key="2">
    <source>
        <dbReference type="ARBA" id="ARBA00023121"/>
    </source>
</evidence>
<proteinExistence type="predicted"/>
<dbReference type="InterPro" id="IPR043168">
    <property type="entry name" value="DegV_C"/>
</dbReference>
<dbReference type="Pfam" id="PF02645">
    <property type="entry name" value="DegV"/>
    <property type="match status" value="1"/>
</dbReference>
<dbReference type="SUPFAM" id="SSF82549">
    <property type="entry name" value="DAK1/DegV-like"/>
    <property type="match status" value="1"/>
</dbReference>
<reference evidence="4" key="1">
    <citation type="submission" date="2015-04" db="EMBL/GenBank/DDBJ databases">
        <authorList>
            <person name="Schardt J."/>
            <person name="Mueller-Herbst S."/>
            <person name="Scherer S."/>
            <person name="Huptas C."/>
        </authorList>
    </citation>
    <scope>NUCLEOTIDE SEQUENCE [LARGE SCALE GENOMIC DNA]</scope>
    <source>
        <strain evidence="4">Kiel-L1</strain>
    </source>
</reference>
<dbReference type="PANTHER" id="PTHR33434:SF8">
    <property type="entry name" value="DEGV DOMAIN-CONTAINING PROTEIN SPR1019"/>
    <property type="match status" value="1"/>
</dbReference>
<dbReference type="EMBL" id="LARY01000001">
    <property type="protein sequence ID" value="RDX02452.1"/>
    <property type="molecule type" value="Genomic_DNA"/>
</dbReference>